<dbReference type="SUPFAM" id="SSF158472">
    <property type="entry name" value="HAMP domain-like"/>
    <property type="match status" value="1"/>
</dbReference>
<protein>
    <recommendedName>
        <fullName evidence="3">histidine kinase</fullName>
        <ecNumber evidence="3">2.7.13.3</ecNumber>
    </recommendedName>
</protein>
<dbReference type="InterPro" id="IPR050980">
    <property type="entry name" value="2C_sensor_his_kinase"/>
</dbReference>
<gene>
    <name evidence="16" type="ORF">ATK74_2159</name>
</gene>
<evidence type="ECO:0000256" key="11">
    <source>
        <dbReference type="ARBA" id="ARBA00023012"/>
    </source>
</evidence>
<dbReference type="Gene3D" id="3.30.565.10">
    <property type="entry name" value="Histidine kinase-like ATPase, C-terminal domain"/>
    <property type="match status" value="1"/>
</dbReference>
<keyword evidence="9" id="KW-0067">ATP-binding</keyword>
<keyword evidence="7" id="KW-0547">Nucleotide-binding</keyword>
<dbReference type="PROSITE" id="PS50109">
    <property type="entry name" value="HIS_KIN"/>
    <property type="match status" value="1"/>
</dbReference>
<keyword evidence="13" id="KW-0472">Membrane</keyword>
<dbReference type="PANTHER" id="PTHR44936">
    <property type="entry name" value="SENSOR PROTEIN CREC"/>
    <property type="match status" value="1"/>
</dbReference>
<dbReference type="PROSITE" id="PS50885">
    <property type="entry name" value="HAMP"/>
    <property type="match status" value="1"/>
</dbReference>
<keyword evidence="5" id="KW-0808">Transferase</keyword>
<accession>A0A2A9CTY9</accession>
<dbReference type="CDD" id="cd06225">
    <property type="entry name" value="HAMP"/>
    <property type="match status" value="1"/>
</dbReference>
<dbReference type="OrthoDB" id="3206505at2"/>
<dbReference type="Gene3D" id="1.10.287.130">
    <property type="match status" value="1"/>
</dbReference>
<keyword evidence="8 16" id="KW-0418">Kinase</keyword>
<dbReference type="EMBL" id="PDJC01000001">
    <property type="protein sequence ID" value="PFG17586.1"/>
    <property type="molecule type" value="Genomic_DNA"/>
</dbReference>
<evidence type="ECO:0000256" key="6">
    <source>
        <dbReference type="ARBA" id="ARBA00022692"/>
    </source>
</evidence>
<name>A0A2A9CTY9_9ACTN</name>
<dbReference type="Pfam" id="PF00672">
    <property type="entry name" value="HAMP"/>
    <property type="match status" value="1"/>
</dbReference>
<dbReference type="InterPro" id="IPR036890">
    <property type="entry name" value="HATPase_C_sf"/>
</dbReference>
<evidence type="ECO:0000256" key="10">
    <source>
        <dbReference type="ARBA" id="ARBA00022989"/>
    </source>
</evidence>
<dbReference type="GO" id="GO:0005886">
    <property type="term" value="C:plasma membrane"/>
    <property type="evidence" value="ECO:0007669"/>
    <property type="project" value="UniProtKB-SubCell"/>
</dbReference>
<evidence type="ECO:0000256" key="9">
    <source>
        <dbReference type="ARBA" id="ARBA00022840"/>
    </source>
</evidence>
<dbReference type="Proteomes" id="UP000226079">
    <property type="component" value="Unassembled WGS sequence"/>
</dbReference>
<dbReference type="Pfam" id="PF02518">
    <property type="entry name" value="HATPase_c"/>
    <property type="match status" value="1"/>
</dbReference>
<sequence>MRRRITAMVAIISTAIVASFVIPLLILVRTSAEDRGMSLARQQASLVATTAAGLQENPKLAQLLAPTIAGSAAKTSVVLADKTVVGAAWPSVATDPDYLRAAAGEAFSVRDAAGGRAYAPVIVESGVFVVRATMTDAQLNAGVSLAWGIIIALGLVLCAVAIGVASLAGRSISQPLVAVTATAHRLREGDLAARAPLAGTSETVELGAALNGLANRIEQLLAAERDNVAGLAHRLRTPVTALRLEAEQVSDPQSAAALTGSIGELQDAIDDVVRRARQPLREDLPGGCDARAVVAERIAFWTPLAEDQGRALNVRLPAGRLPVPLSALALGDAVDIGIDNVFAHTPEGTSFAVELTAEATQILLTITDSGPGPVSEEPEPRRGTSGQGLRILQRLVADVGGHAEAAPVPQGGFRVQISLPRTSLG</sequence>
<feature type="domain" description="HAMP" evidence="15">
    <location>
        <begin position="170"/>
        <end position="222"/>
    </location>
</feature>
<dbReference type="SUPFAM" id="SSF47384">
    <property type="entry name" value="Homodimeric domain of signal transducing histidine kinase"/>
    <property type="match status" value="1"/>
</dbReference>
<dbReference type="EC" id="2.7.13.3" evidence="3"/>
<keyword evidence="11" id="KW-0902">Two-component regulatory system</keyword>
<dbReference type="InterPro" id="IPR003660">
    <property type="entry name" value="HAMP_dom"/>
</dbReference>
<proteinExistence type="predicted"/>
<reference evidence="16 17" key="1">
    <citation type="submission" date="2017-10" db="EMBL/GenBank/DDBJ databases">
        <title>Sequencing the genomes of 1000 actinobacteria strains.</title>
        <authorList>
            <person name="Klenk H.-P."/>
        </authorList>
    </citation>
    <scope>NUCLEOTIDE SEQUENCE [LARGE SCALE GENOMIC DNA]</scope>
    <source>
        <strain evidence="16 17">DSM 15597</strain>
    </source>
</reference>
<dbReference type="Gene3D" id="1.10.8.500">
    <property type="entry name" value="HAMP domain in histidine kinase"/>
    <property type="match status" value="1"/>
</dbReference>
<feature type="transmembrane region" description="Helical" evidence="13">
    <location>
        <begin position="145"/>
        <end position="168"/>
    </location>
</feature>
<feature type="region of interest" description="Disordered" evidence="12">
    <location>
        <begin position="367"/>
        <end position="387"/>
    </location>
</feature>
<keyword evidence="10 13" id="KW-1133">Transmembrane helix</keyword>
<evidence type="ECO:0000256" key="3">
    <source>
        <dbReference type="ARBA" id="ARBA00012438"/>
    </source>
</evidence>
<keyword evidence="17" id="KW-1185">Reference proteome</keyword>
<dbReference type="GO" id="GO:0005524">
    <property type="term" value="F:ATP binding"/>
    <property type="evidence" value="ECO:0007669"/>
    <property type="project" value="UniProtKB-KW"/>
</dbReference>
<evidence type="ECO:0000256" key="8">
    <source>
        <dbReference type="ARBA" id="ARBA00022777"/>
    </source>
</evidence>
<evidence type="ECO:0000256" key="4">
    <source>
        <dbReference type="ARBA" id="ARBA00022553"/>
    </source>
</evidence>
<evidence type="ECO:0000313" key="17">
    <source>
        <dbReference type="Proteomes" id="UP000226079"/>
    </source>
</evidence>
<dbReference type="SMART" id="SM00304">
    <property type="entry name" value="HAMP"/>
    <property type="match status" value="2"/>
</dbReference>
<evidence type="ECO:0000256" key="2">
    <source>
        <dbReference type="ARBA" id="ARBA00004236"/>
    </source>
</evidence>
<feature type="domain" description="Histidine kinase" evidence="14">
    <location>
        <begin position="230"/>
        <end position="423"/>
    </location>
</feature>
<organism evidence="16 17">
    <name type="scientific">Propionicimonas paludicola</name>
    <dbReference type="NCBI Taxonomy" id="185243"/>
    <lineage>
        <taxon>Bacteria</taxon>
        <taxon>Bacillati</taxon>
        <taxon>Actinomycetota</taxon>
        <taxon>Actinomycetes</taxon>
        <taxon>Propionibacteriales</taxon>
        <taxon>Nocardioidaceae</taxon>
        <taxon>Propionicimonas</taxon>
    </lineage>
</organism>
<dbReference type="RefSeq" id="WP_098461001.1">
    <property type="nucleotide sequence ID" value="NZ_PDJC01000001.1"/>
</dbReference>
<dbReference type="AlphaFoldDB" id="A0A2A9CTY9"/>
<keyword evidence="4" id="KW-0597">Phosphoprotein</keyword>
<evidence type="ECO:0000256" key="1">
    <source>
        <dbReference type="ARBA" id="ARBA00000085"/>
    </source>
</evidence>
<evidence type="ECO:0000259" key="15">
    <source>
        <dbReference type="PROSITE" id="PS50885"/>
    </source>
</evidence>
<evidence type="ECO:0000259" key="14">
    <source>
        <dbReference type="PROSITE" id="PS50109"/>
    </source>
</evidence>
<dbReference type="InterPro" id="IPR003594">
    <property type="entry name" value="HATPase_dom"/>
</dbReference>
<evidence type="ECO:0000256" key="5">
    <source>
        <dbReference type="ARBA" id="ARBA00022679"/>
    </source>
</evidence>
<dbReference type="SUPFAM" id="SSF55874">
    <property type="entry name" value="ATPase domain of HSP90 chaperone/DNA topoisomerase II/histidine kinase"/>
    <property type="match status" value="1"/>
</dbReference>
<evidence type="ECO:0000256" key="7">
    <source>
        <dbReference type="ARBA" id="ARBA00022741"/>
    </source>
</evidence>
<evidence type="ECO:0000313" key="16">
    <source>
        <dbReference type="EMBL" id="PFG17586.1"/>
    </source>
</evidence>
<comment type="caution">
    <text evidence="16">The sequence shown here is derived from an EMBL/GenBank/DDBJ whole genome shotgun (WGS) entry which is preliminary data.</text>
</comment>
<dbReference type="GO" id="GO:0000155">
    <property type="term" value="F:phosphorelay sensor kinase activity"/>
    <property type="evidence" value="ECO:0007669"/>
    <property type="project" value="InterPro"/>
</dbReference>
<dbReference type="InterPro" id="IPR005467">
    <property type="entry name" value="His_kinase_dom"/>
</dbReference>
<keyword evidence="6 13" id="KW-0812">Transmembrane</keyword>
<comment type="catalytic activity">
    <reaction evidence="1">
        <text>ATP + protein L-histidine = ADP + protein N-phospho-L-histidine.</text>
        <dbReference type="EC" id="2.7.13.3"/>
    </reaction>
</comment>
<evidence type="ECO:0000256" key="12">
    <source>
        <dbReference type="SAM" id="MobiDB-lite"/>
    </source>
</evidence>
<feature type="transmembrane region" description="Helical" evidence="13">
    <location>
        <begin position="7"/>
        <end position="28"/>
    </location>
</feature>
<evidence type="ECO:0000256" key="13">
    <source>
        <dbReference type="SAM" id="Phobius"/>
    </source>
</evidence>
<dbReference type="PANTHER" id="PTHR44936:SF9">
    <property type="entry name" value="SENSOR PROTEIN CREC"/>
    <property type="match status" value="1"/>
</dbReference>
<comment type="subcellular location">
    <subcellularLocation>
        <location evidence="2">Cell membrane</location>
    </subcellularLocation>
</comment>
<dbReference type="InterPro" id="IPR036097">
    <property type="entry name" value="HisK_dim/P_sf"/>
</dbReference>